<reference evidence="1" key="1">
    <citation type="submission" date="2018-12" db="EMBL/GenBank/DDBJ databases">
        <authorList>
            <person name="Syme R.A."/>
            <person name="Farfan-Caceres L."/>
            <person name="Lichtenzveig J."/>
        </authorList>
    </citation>
    <scope>NUCLEOTIDE SEQUENCE</scope>
    <source>
        <strain evidence="1">Al4</strain>
    </source>
</reference>
<comment type="caution">
    <text evidence="1">The sequence shown here is derived from an EMBL/GenBank/DDBJ whole genome shotgun (WGS) entry which is preliminary data.</text>
</comment>
<proteinExistence type="predicted"/>
<dbReference type="OrthoDB" id="3644718at2759"/>
<accession>A0A8H7J470</accession>
<evidence type="ECO:0008006" key="3">
    <source>
        <dbReference type="Google" id="ProtNLM"/>
    </source>
</evidence>
<dbReference type="Proteomes" id="UP000651452">
    <property type="component" value="Unassembled WGS sequence"/>
</dbReference>
<organism evidence="1 2">
    <name type="scientific">Ascochyta lentis</name>
    <dbReference type="NCBI Taxonomy" id="205686"/>
    <lineage>
        <taxon>Eukaryota</taxon>
        <taxon>Fungi</taxon>
        <taxon>Dikarya</taxon>
        <taxon>Ascomycota</taxon>
        <taxon>Pezizomycotina</taxon>
        <taxon>Dothideomycetes</taxon>
        <taxon>Pleosporomycetidae</taxon>
        <taxon>Pleosporales</taxon>
        <taxon>Pleosporineae</taxon>
        <taxon>Didymellaceae</taxon>
        <taxon>Ascochyta</taxon>
    </lineage>
</organism>
<keyword evidence="2" id="KW-1185">Reference proteome</keyword>
<dbReference type="EMBL" id="RZGK01000007">
    <property type="protein sequence ID" value="KAF9697845.1"/>
    <property type="molecule type" value="Genomic_DNA"/>
</dbReference>
<sequence length="373" mass="40848">MSTTTFIVDFSNEVLCLIIDQLPFSSHFDFACTCKRLAVASQYVLRRHQEAYAKFLVASDLDRTTVPLLLESAFGTDKISAWHVRSFEVWRDRTSSDEWETYSLYTPVNFGLDEIVSDLNIMGLQQLLGKVGRHLDWHEEYSYEGINREKAFAQLERGCDGLLKALLVAKLPRLRDLKLVTRSQVTGSTLSWLKTLIASSKGVYSESKPTHHIKQEDPYTCDETAEEREDVTKTRRHFERLATTEVLGSHAATTTTTEVLGSHAATTEVLGSRDTTTTTTIDVLGSHAATTEVLGSCDTTTTTTIDILGSHAATTEVLGSCDTTTTTTIDVLGSHAATTEVLGSRDTTTTTTIDVLGSHAATTEVLGSHAATT</sequence>
<reference evidence="1" key="2">
    <citation type="submission" date="2020-09" db="EMBL/GenBank/DDBJ databases">
        <title>Reference genome assembly for Australian Ascochyta lentis isolate Al4.</title>
        <authorList>
            <person name="Lee R.C."/>
            <person name="Farfan-Caceres L.M."/>
            <person name="Debler J.W."/>
            <person name="Williams A.H."/>
            <person name="Henares B.M."/>
        </authorList>
    </citation>
    <scope>NUCLEOTIDE SEQUENCE</scope>
    <source>
        <strain evidence="1">Al4</strain>
    </source>
</reference>
<gene>
    <name evidence="1" type="ORF">EKO04_004173</name>
</gene>
<protein>
    <recommendedName>
        <fullName evidence="3">F-box domain-containing protein</fullName>
    </recommendedName>
</protein>
<dbReference type="AlphaFoldDB" id="A0A8H7J470"/>
<name>A0A8H7J470_9PLEO</name>
<evidence type="ECO:0000313" key="2">
    <source>
        <dbReference type="Proteomes" id="UP000651452"/>
    </source>
</evidence>
<evidence type="ECO:0000313" key="1">
    <source>
        <dbReference type="EMBL" id="KAF9697845.1"/>
    </source>
</evidence>